<dbReference type="GO" id="GO:0005737">
    <property type="term" value="C:cytoplasm"/>
    <property type="evidence" value="ECO:0007669"/>
    <property type="project" value="UniProtKB-SubCell"/>
</dbReference>
<dbReference type="Proteomes" id="UP000484885">
    <property type="component" value="Unassembled WGS sequence"/>
</dbReference>
<dbReference type="PANTHER" id="PTHR11645">
    <property type="entry name" value="PYRROLINE-5-CARBOXYLATE REDUCTASE"/>
    <property type="match status" value="1"/>
</dbReference>
<evidence type="ECO:0000256" key="3">
    <source>
        <dbReference type="ARBA" id="ARBA00022490"/>
    </source>
</evidence>
<evidence type="ECO:0000256" key="8">
    <source>
        <dbReference type="ARBA" id="ARBA00050547"/>
    </source>
</evidence>
<comment type="catalytic activity">
    <reaction evidence="9 10">
        <text>L-proline + NADP(+) = (S)-1-pyrroline-5-carboxylate + NADPH + 2 H(+)</text>
        <dbReference type="Rhea" id="RHEA:14109"/>
        <dbReference type="ChEBI" id="CHEBI:15378"/>
        <dbReference type="ChEBI" id="CHEBI:17388"/>
        <dbReference type="ChEBI" id="CHEBI:57783"/>
        <dbReference type="ChEBI" id="CHEBI:58349"/>
        <dbReference type="ChEBI" id="CHEBI:60039"/>
        <dbReference type="EC" id="1.5.1.2"/>
    </reaction>
</comment>
<evidence type="ECO:0000256" key="7">
    <source>
        <dbReference type="ARBA" id="ARBA00023002"/>
    </source>
</evidence>
<feature type="domain" description="Pyrroline-5-carboxylate reductase catalytic N-terminal" evidence="13">
    <location>
        <begin position="6"/>
        <end position="99"/>
    </location>
</feature>
<dbReference type="Pfam" id="PF03807">
    <property type="entry name" value="F420_oxidored"/>
    <property type="match status" value="1"/>
</dbReference>
<comment type="subcellular location">
    <subcellularLocation>
        <location evidence="10">Cytoplasm</location>
    </subcellularLocation>
</comment>
<evidence type="ECO:0000313" key="15">
    <source>
        <dbReference type="EMBL" id="NDY95541.1"/>
    </source>
</evidence>
<dbReference type="EC" id="1.5.1.2" evidence="10 11"/>
<dbReference type="InterPro" id="IPR028939">
    <property type="entry name" value="P5C_Rdtase_cat_N"/>
</dbReference>
<feature type="binding site" evidence="12">
    <location>
        <begin position="9"/>
        <end position="14"/>
    </location>
    <ligand>
        <name>NADP(+)</name>
        <dbReference type="ChEBI" id="CHEBI:58349"/>
    </ligand>
</feature>
<reference evidence="15 16" key="1">
    <citation type="submission" date="2020-02" db="EMBL/GenBank/DDBJ databases">
        <authorList>
            <person name="Zhang X.-Y."/>
        </authorList>
    </citation>
    <scope>NUCLEOTIDE SEQUENCE [LARGE SCALE GENOMIC DNA]</scope>
    <source>
        <strain evidence="15 16">C33</strain>
    </source>
</reference>
<dbReference type="GO" id="GO:0004735">
    <property type="term" value="F:pyrroline-5-carboxylate reductase activity"/>
    <property type="evidence" value="ECO:0007669"/>
    <property type="project" value="UniProtKB-UniRule"/>
</dbReference>
<evidence type="ECO:0000256" key="1">
    <source>
        <dbReference type="ARBA" id="ARBA00005205"/>
    </source>
</evidence>
<evidence type="ECO:0000256" key="9">
    <source>
        <dbReference type="ARBA" id="ARBA00052690"/>
    </source>
</evidence>
<keyword evidence="6 10" id="KW-0521">NADP</keyword>
<evidence type="ECO:0000256" key="10">
    <source>
        <dbReference type="HAMAP-Rule" id="MF_01925"/>
    </source>
</evidence>
<dbReference type="InterPro" id="IPR000304">
    <property type="entry name" value="Pyrroline-COOH_reductase"/>
</dbReference>
<sequence>MNSISIAFIGGGNMARALIGGLCRGGHPPAAIHVAEPAAAARERLAADHGVQVTSNNSHAAAGAEVIVLAVKPQVMDGVLRELRSALQPGALVISVAAGVTLASLRRGLGDAARLVRAMPNTPALFGAGMTGLVAADGVEPDDRARADRVLESAGETVWLDDEALMDVVTAVSGSGPAYFFALAEQLALAGERAGLAPAVAAKLARQTAFGAGTMLSRAEQSAGQLREQVTSPGGTTEAALTALSAGGFEDLIEQAVSAAVRRGRELGED</sequence>
<evidence type="ECO:0000259" key="13">
    <source>
        <dbReference type="Pfam" id="PF03807"/>
    </source>
</evidence>
<keyword evidence="4 10" id="KW-0028">Amino-acid biosynthesis</keyword>
<evidence type="ECO:0000256" key="5">
    <source>
        <dbReference type="ARBA" id="ARBA00022650"/>
    </source>
</evidence>
<dbReference type="Gene3D" id="3.40.50.720">
    <property type="entry name" value="NAD(P)-binding Rossmann-like Domain"/>
    <property type="match status" value="1"/>
</dbReference>
<evidence type="ECO:0000256" key="11">
    <source>
        <dbReference type="NCBIfam" id="TIGR00112"/>
    </source>
</evidence>
<evidence type="ECO:0000256" key="2">
    <source>
        <dbReference type="ARBA" id="ARBA00005525"/>
    </source>
</evidence>
<comment type="similarity">
    <text evidence="2 10">Belongs to the pyrroline-5-carboxylate reductase family.</text>
</comment>
<comment type="catalytic activity">
    <reaction evidence="8 10">
        <text>L-proline + NAD(+) = (S)-1-pyrroline-5-carboxylate + NADH + 2 H(+)</text>
        <dbReference type="Rhea" id="RHEA:14105"/>
        <dbReference type="ChEBI" id="CHEBI:15378"/>
        <dbReference type="ChEBI" id="CHEBI:17388"/>
        <dbReference type="ChEBI" id="CHEBI:57540"/>
        <dbReference type="ChEBI" id="CHEBI:57945"/>
        <dbReference type="ChEBI" id="CHEBI:60039"/>
        <dbReference type="EC" id="1.5.1.2"/>
    </reaction>
</comment>
<gene>
    <name evidence="10" type="primary">proC</name>
    <name evidence="15" type="ORF">G3I74_07370</name>
</gene>
<dbReference type="SUPFAM" id="SSF51735">
    <property type="entry name" value="NAD(P)-binding Rossmann-fold domains"/>
    <property type="match status" value="1"/>
</dbReference>
<evidence type="ECO:0000256" key="6">
    <source>
        <dbReference type="ARBA" id="ARBA00022857"/>
    </source>
</evidence>
<dbReference type="UniPathway" id="UPA00098">
    <property type="reaction ID" value="UER00361"/>
</dbReference>
<dbReference type="FunFam" id="1.10.3730.10:FF:000001">
    <property type="entry name" value="Pyrroline-5-carboxylate reductase"/>
    <property type="match status" value="1"/>
</dbReference>
<dbReference type="InterPro" id="IPR008927">
    <property type="entry name" value="6-PGluconate_DH-like_C_sf"/>
</dbReference>
<dbReference type="NCBIfam" id="TIGR00112">
    <property type="entry name" value="proC"/>
    <property type="match status" value="1"/>
</dbReference>
<comment type="caution">
    <text evidence="15">The sequence shown here is derived from an EMBL/GenBank/DDBJ whole genome shotgun (WGS) entry which is preliminary data.</text>
</comment>
<evidence type="ECO:0000256" key="4">
    <source>
        <dbReference type="ARBA" id="ARBA00022605"/>
    </source>
</evidence>
<dbReference type="GO" id="GO:0055129">
    <property type="term" value="P:L-proline biosynthetic process"/>
    <property type="evidence" value="ECO:0007669"/>
    <property type="project" value="UniProtKB-UniRule"/>
</dbReference>
<dbReference type="Gene3D" id="1.10.3730.10">
    <property type="entry name" value="ProC C-terminal domain-like"/>
    <property type="match status" value="1"/>
</dbReference>
<feature type="domain" description="Pyrroline-5-carboxylate reductase dimerisation" evidence="14">
    <location>
        <begin position="163"/>
        <end position="267"/>
    </location>
</feature>
<evidence type="ECO:0000259" key="14">
    <source>
        <dbReference type="Pfam" id="PF14748"/>
    </source>
</evidence>
<keyword evidence="3 10" id="KW-0963">Cytoplasm</keyword>
<dbReference type="RefSeq" id="WP_164210944.1">
    <property type="nucleotide sequence ID" value="NZ_JAAGSC010000040.1"/>
</dbReference>
<feature type="binding site" evidence="12">
    <location>
        <position position="57"/>
    </location>
    <ligand>
        <name>NADPH</name>
        <dbReference type="ChEBI" id="CHEBI:57783"/>
    </ligand>
</feature>
<dbReference type="FunFam" id="3.40.50.720:FF:000105">
    <property type="entry name" value="Pyrroline-5-carboxylate reductase"/>
    <property type="match status" value="1"/>
</dbReference>
<evidence type="ECO:0000313" key="16">
    <source>
        <dbReference type="Proteomes" id="UP000484885"/>
    </source>
</evidence>
<dbReference type="InterPro" id="IPR036291">
    <property type="entry name" value="NAD(P)-bd_dom_sf"/>
</dbReference>
<keyword evidence="7 10" id="KW-0560">Oxidoreductase</keyword>
<keyword evidence="5 10" id="KW-0641">Proline biosynthesis</keyword>
<dbReference type="AlphaFoldDB" id="A0A845V5R6"/>
<evidence type="ECO:0000256" key="12">
    <source>
        <dbReference type="PIRSR" id="PIRSR000193-1"/>
    </source>
</evidence>
<keyword evidence="16" id="KW-1185">Reference proteome</keyword>
<proteinExistence type="inferred from homology"/>
<dbReference type="PANTHER" id="PTHR11645:SF0">
    <property type="entry name" value="PYRROLINE-5-CARBOXYLATE REDUCTASE 3"/>
    <property type="match status" value="1"/>
</dbReference>
<organism evidence="15 16">
    <name type="scientific">Wenzhouxiangella limi</name>
    <dbReference type="NCBI Taxonomy" id="2707351"/>
    <lineage>
        <taxon>Bacteria</taxon>
        <taxon>Pseudomonadati</taxon>
        <taxon>Pseudomonadota</taxon>
        <taxon>Gammaproteobacteria</taxon>
        <taxon>Chromatiales</taxon>
        <taxon>Wenzhouxiangellaceae</taxon>
        <taxon>Wenzhouxiangella</taxon>
    </lineage>
</organism>
<comment type="function">
    <text evidence="10">Catalyzes the reduction of 1-pyrroline-5-carboxylate (PCA) to L-proline.</text>
</comment>
<dbReference type="InterPro" id="IPR029036">
    <property type="entry name" value="P5CR_dimer"/>
</dbReference>
<dbReference type="SUPFAM" id="SSF48179">
    <property type="entry name" value="6-phosphogluconate dehydrogenase C-terminal domain-like"/>
    <property type="match status" value="1"/>
</dbReference>
<accession>A0A845V5R6</accession>
<comment type="pathway">
    <text evidence="1 10">Amino-acid biosynthesis; L-proline biosynthesis; L-proline from L-glutamate 5-semialdehyde: step 1/1.</text>
</comment>
<protein>
    <recommendedName>
        <fullName evidence="10 11">Pyrroline-5-carboxylate reductase</fullName>
        <shortName evidence="10">P5C reductase</shortName>
        <shortName evidence="10">P5CR</shortName>
        <ecNumber evidence="10 11">1.5.1.2</ecNumber>
    </recommendedName>
    <alternativeName>
        <fullName evidence="10">PCA reductase</fullName>
    </alternativeName>
</protein>
<feature type="binding site" evidence="12">
    <location>
        <begin position="70"/>
        <end position="73"/>
    </location>
    <ligand>
        <name>NADP(+)</name>
        <dbReference type="ChEBI" id="CHEBI:58349"/>
    </ligand>
</feature>
<dbReference type="PIRSF" id="PIRSF000193">
    <property type="entry name" value="Pyrrol-5-carb_rd"/>
    <property type="match status" value="1"/>
</dbReference>
<name>A0A845V5R6_9GAMM</name>
<dbReference type="HAMAP" id="MF_01925">
    <property type="entry name" value="P5C_reductase"/>
    <property type="match status" value="1"/>
</dbReference>
<dbReference type="Pfam" id="PF14748">
    <property type="entry name" value="P5CR_dimer"/>
    <property type="match status" value="1"/>
</dbReference>
<dbReference type="EMBL" id="JAAGSC010000040">
    <property type="protein sequence ID" value="NDY95541.1"/>
    <property type="molecule type" value="Genomic_DNA"/>
</dbReference>